<evidence type="ECO:0000259" key="2">
    <source>
        <dbReference type="Pfam" id="PF00248"/>
    </source>
</evidence>
<dbReference type="GO" id="GO:0005829">
    <property type="term" value="C:cytosol"/>
    <property type="evidence" value="ECO:0007669"/>
    <property type="project" value="UniProtKB-ARBA"/>
</dbReference>
<dbReference type="OrthoDB" id="9773828at2"/>
<dbReference type="PANTHER" id="PTHR43364:SF4">
    <property type="entry name" value="NAD(P)-LINKED OXIDOREDUCTASE SUPERFAMILY PROTEIN"/>
    <property type="match status" value="1"/>
</dbReference>
<evidence type="ECO:0000313" key="4">
    <source>
        <dbReference type="Proteomes" id="UP000245379"/>
    </source>
</evidence>
<organism evidence="3 4">
    <name type="scientific">Pedobacter yonginense</name>
    <dbReference type="NCBI Taxonomy" id="651869"/>
    <lineage>
        <taxon>Bacteria</taxon>
        <taxon>Pseudomonadati</taxon>
        <taxon>Bacteroidota</taxon>
        <taxon>Sphingobacteriia</taxon>
        <taxon>Sphingobacteriales</taxon>
        <taxon>Sphingobacteriaceae</taxon>
        <taxon>Pedobacter</taxon>
    </lineage>
</organism>
<protein>
    <submittedName>
        <fullName evidence="3">Aldo/keto reductase</fullName>
    </submittedName>
</protein>
<dbReference type="SUPFAM" id="SSF51430">
    <property type="entry name" value="NAD(P)-linked oxidoreductase"/>
    <property type="match status" value="1"/>
</dbReference>
<evidence type="ECO:0000256" key="1">
    <source>
        <dbReference type="ARBA" id="ARBA00023002"/>
    </source>
</evidence>
<feature type="domain" description="NADP-dependent oxidoreductase" evidence="2">
    <location>
        <begin position="17"/>
        <end position="318"/>
    </location>
</feature>
<dbReference type="EMBL" id="QGNZ01000004">
    <property type="protein sequence ID" value="PWS26113.1"/>
    <property type="molecule type" value="Genomic_DNA"/>
</dbReference>
<dbReference type="AlphaFoldDB" id="A0A317EJS2"/>
<sequence length="341" mass="38243">MEYNLLGQTGLLVSEFCLGTMTFGDHTKFKGIGGLNELDAENLVKIAVDFGINFFDSANSYSDGRSEEMLGKSIKNLGLQRDSLIIATKVRMSVGKGPNDCGLSRKHILVEVEKSLKRLKTDYIDLYQIHAHDPSTSLEETLRVLDDLVRSGKVRYIGASNFPAWRLSMALSFSEFKNLEKFVALQAYYTVAARDLEREIIPLLDNQQLGLLIWSPLAGGLLSGKYKRELDKNVGRRNTVDYPPVNLEKLFMILDVLKPIADAHNVSVAQVSLAWLLQQKAVTSIIIGAKNKVQLEDNIKSSSLNLTDSELKKINEISKLSPEYPGWVIEYSRGNRKRYNL</sequence>
<dbReference type="Gene3D" id="3.20.20.100">
    <property type="entry name" value="NADP-dependent oxidoreductase domain"/>
    <property type="match status" value="1"/>
</dbReference>
<dbReference type="RefSeq" id="WP_109926678.1">
    <property type="nucleotide sequence ID" value="NZ_QGNZ01000004.1"/>
</dbReference>
<name>A0A317EJS2_9SPHI</name>
<dbReference type="InterPro" id="IPR050523">
    <property type="entry name" value="AKR_Detox_Biosynth"/>
</dbReference>
<evidence type="ECO:0000313" key="3">
    <source>
        <dbReference type="EMBL" id="PWS26113.1"/>
    </source>
</evidence>
<accession>A0A317EJS2</accession>
<dbReference type="Proteomes" id="UP000245379">
    <property type="component" value="Unassembled WGS sequence"/>
</dbReference>
<keyword evidence="1" id="KW-0560">Oxidoreductase</keyword>
<dbReference type="GO" id="GO:0016491">
    <property type="term" value="F:oxidoreductase activity"/>
    <property type="evidence" value="ECO:0007669"/>
    <property type="project" value="UniProtKB-KW"/>
</dbReference>
<dbReference type="FunFam" id="3.20.20.100:FF:000004">
    <property type="entry name" value="Oxidoreductase, aldo/keto reductase"/>
    <property type="match status" value="1"/>
</dbReference>
<proteinExistence type="predicted"/>
<dbReference type="CDD" id="cd19091">
    <property type="entry name" value="AKR_PsAKR"/>
    <property type="match status" value="1"/>
</dbReference>
<dbReference type="InterPro" id="IPR023210">
    <property type="entry name" value="NADP_OxRdtase_dom"/>
</dbReference>
<reference evidence="3 4" key="1">
    <citation type="submission" date="2018-05" db="EMBL/GenBank/DDBJ databases">
        <title>Pedobacter paludis sp. nov., isolated from wetland soil.</title>
        <authorList>
            <person name="Zhang Y."/>
            <person name="Wang G."/>
        </authorList>
    </citation>
    <scope>NUCLEOTIDE SEQUENCE [LARGE SCALE GENOMIC DNA]</scope>
    <source>
        <strain evidence="3 4">KCTC22721</strain>
    </source>
</reference>
<gene>
    <name evidence="3" type="ORF">DHW03_15050</name>
</gene>
<dbReference type="InterPro" id="IPR036812">
    <property type="entry name" value="NAD(P)_OxRdtase_dom_sf"/>
</dbReference>
<keyword evidence="4" id="KW-1185">Reference proteome</keyword>
<dbReference type="Pfam" id="PF00248">
    <property type="entry name" value="Aldo_ket_red"/>
    <property type="match status" value="1"/>
</dbReference>
<dbReference type="PANTHER" id="PTHR43364">
    <property type="entry name" value="NADH-SPECIFIC METHYLGLYOXAL REDUCTASE-RELATED"/>
    <property type="match status" value="1"/>
</dbReference>
<comment type="caution">
    <text evidence="3">The sequence shown here is derived from an EMBL/GenBank/DDBJ whole genome shotgun (WGS) entry which is preliminary data.</text>
</comment>